<dbReference type="InterPro" id="IPR027417">
    <property type="entry name" value="P-loop_NTPase"/>
</dbReference>
<gene>
    <name evidence="1" type="ORF">JRJ22_12710</name>
</gene>
<reference evidence="1 2" key="1">
    <citation type="submission" date="2021-02" db="EMBL/GenBank/DDBJ databases">
        <title>Paenibacillus tianjinensis sp. nov.</title>
        <authorList>
            <person name="Liu H."/>
        </authorList>
    </citation>
    <scope>NUCLEOTIDE SEQUENCE [LARGE SCALE GENOMIC DNA]</scope>
    <source>
        <strain evidence="1 2">TB2019</strain>
    </source>
</reference>
<evidence type="ECO:0000313" key="2">
    <source>
        <dbReference type="Proteomes" id="UP000663452"/>
    </source>
</evidence>
<protein>
    <submittedName>
        <fullName evidence="1">AAA family ATPase</fullName>
    </submittedName>
</protein>
<organism evidence="1 2">
    <name type="scientific">Paenibacillus tianjinensis</name>
    <dbReference type="NCBI Taxonomy" id="2810347"/>
    <lineage>
        <taxon>Bacteria</taxon>
        <taxon>Bacillati</taxon>
        <taxon>Bacillota</taxon>
        <taxon>Bacilli</taxon>
        <taxon>Bacillales</taxon>
        <taxon>Paenibacillaceae</taxon>
        <taxon>Paenibacillus</taxon>
    </lineage>
</organism>
<dbReference type="SUPFAM" id="SSF52540">
    <property type="entry name" value="P-loop containing nucleoside triphosphate hydrolases"/>
    <property type="match status" value="1"/>
</dbReference>
<sequence>MNKLVFFLGPAGAGKTTLAKAVASRRKAAFFDMDILLRPAADAIMTMHGLDPTDRDSAEYKRLCRDLGYRITMDAALDNLGLDSDVFVVGPFTKEAANPGWIENELSRIGLTLQEVEVKVVLVTLADEELFRERIQGRHSPLDDWKFRNWEVFRSSLGSRTVTWPLPEANVALIDNSHPDLAVTTELVEQFIYQDDDV</sequence>
<name>A0ABX7LLD4_9BACL</name>
<accession>A0ABX7LLD4</accession>
<dbReference type="Pfam" id="PF13671">
    <property type="entry name" value="AAA_33"/>
    <property type="match status" value="1"/>
</dbReference>
<dbReference type="Gene3D" id="3.40.50.300">
    <property type="entry name" value="P-loop containing nucleotide triphosphate hydrolases"/>
    <property type="match status" value="1"/>
</dbReference>
<dbReference type="EMBL" id="CP070969">
    <property type="protein sequence ID" value="QSF47350.1"/>
    <property type="molecule type" value="Genomic_DNA"/>
</dbReference>
<dbReference type="Proteomes" id="UP000663452">
    <property type="component" value="Chromosome"/>
</dbReference>
<keyword evidence="2" id="KW-1185">Reference proteome</keyword>
<dbReference type="RefSeq" id="WP_206104772.1">
    <property type="nucleotide sequence ID" value="NZ_CP070969.1"/>
</dbReference>
<proteinExistence type="predicted"/>
<evidence type="ECO:0000313" key="1">
    <source>
        <dbReference type="EMBL" id="QSF47350.1"/>
    </source>
</evidence>